<evidence type="ECO:0000256" key="4">
    <source>
        <dbReference type="ARBA" id="ARBA00022884"/>
    </source>
</evidence>
<dbReference type="Pfam" id="PF17833">
    <property type="entry name" value="pre-PUA_NIP7"/>
    <property type="match status" value="1"/>
</dbReference>
<dbReference type="Gene3D" id="3.10.450.220">
    <property type="match status" value="1"/>
</dbReference>
<dbReference type="SUPFAM" id="SSF88697">
    <property type="entry name" value="PUA domain-like"/>
    <property type="match status" value="1"/>
</dbReference>
<comment type="similarity">
    <text evidence="2 6">Belongs to the NIP7 family.</text>
</comment>
<name>A0ABQ6M6J1_9STRA</name>
<dbReference type="InterPro" id="IPR015947">
    <property type="entry name" value="PUA-like_sf"/>
</dbReference>
<evidence type="ECO:0000313" key="8">
    <source>
        <dbReference type="EMBL" id="GMI20549.1"/>
    </source>
</evidence>
<dbReference type="Pfam" id="PF03657">
    <property type="entry name" value="UPF0113"/>
    <property type="match status" value="1"/>
</dbReference>
<accession>A0ABQ6M6J1</accession>
<reference evidence="8 9" key="1">
    <citation type="journal article" date="2023" name="Commun. Biol.">
        <title>Genome analysis of Parmales, the sister group of diatoms, reveals the evolutionary specialization of diatoms from phago-mixotrophs to photoautotrophs.</title>
        <authorList>
            <person name="Ban H."/>
            <person name="Sato S."/>
            <person name="Yoshikawa S."/>
            <person name="Yamada K."/>
            <person name="Nakamura Y."/>
            <person name="Ichinomiya M."/>
            <person name="Sato N."/>
            <person name="Blanc-Mathieu R."/>
            <person name="Endo H."/>
            <person name="Kuwata A."/>
            <person name="Ogata H."/>
        </authorList>
    </citation>
    <scope>NUCLEOTIDE SEQUENCE [LARGE SCALE GENOMIC DNA]</scope>
</reference>
<dbReference type="SMART" id="SM00359">
    <property type="entry name" value="PUA"/>
    <property type="match status" value="1"/>
</dbReference>
<evidence type="ECO:0000256" key="2">
    <source>
        <dbReference type="ARBA" id="ARBA00009895"/>
    </source>
</evidence>
<dbReference type="InterPro" id="IPR002478">
    <property type="entry name" value="PUA"/>
</dbReference>
<dbReference type="CDD" id="cd21151">
    <property type="entry name" value="PUA_Nip7-like"/>
    <property type="match status" value="1"/>
</dbReference>
<organism evidence="8 9">
    <name type="scientific">Tetraparma gracilis</name>
    <dbReference type="NCBI Taxonomy" id="2962635"/>
    <lineage>
        <taxon>Eukaryota</taxon>
        <taxon>Sar</taxon>
        <taxon>Stramenopiles</taxon>
        <taxon>Ochrophyta</taxon>
        <taxon>Bolidophyceae</taxon>
        <taxon>Parmales</taxon>
        <taxon>Triparmaceae</taxon>
        <taxon>Tetraparma</taxon>
    </lineage>
</organism>
<evidence type="ECO:0000256" key="1">
    <source>
        <dbReference type="ARBA" id="ARBA00004604"/>
    </source>
</evidence>
<dbReference type="InterPro" id="IPR005155">
    <property type="entry name" value="UPF0113_PUA"/>
</dbReference>
<evidence type="ECO:0000259" key="7">
    <source>
        <dbReference type="SMART" id="SM00359"/>
    </source>
</evidence>
<dbReference type="Proteomes" id="UP001165060">
    <property type="component" value="Unassembled WGS sequence"/>
</dbReference>
<keyword evidence="3 6" id="KW-0690">Ribosome biogenesis</keyword>
<dbReference type="EMBL" id="BRYB01002496">
    <property type="protein sequence ID" value="GMI20549.1"/>
    <property type="molecule type" value="Genomic_DNA"/>
</dbReference>
<keyword evidence="9" id="KW-1185">Reference proteome</keyword>
<feature type="domain" description="PUA" evidence="7">
    <location>
        <begin position="95"/>
        <end position="170"/>
    </location>
</feature>
<dbReference type="PROSITE" id="PS50890">
    <property type="entry name" value="PUA"/>
    <property type="match status" value="1"/>
</dbReference>
<comment type="caution">
    <text evidence="8">The sequence shown here is derived from an EMBL/GenBank/DDBJ whole genome shotgun (WGS) entry which is preliminary data.</text>
</comment>
<dbReference type="Gene3D" id="2.30.130.10">
    <property type="entry name" value="PUA domain"/>
    <property type="match status" value="1"/>
</dbReference>
<dbReference type="InterPro" id="IPR040598">
    <property type="entry name" value="NIP7_N"/>
</dbReference>
<dbReference type="CDD" id="cd21146">
    <property type="entry name" value="Nip7_N_euk"/>
    <property type="match status" value="1"/>
</dbReference>
<gene>
    <name evidence="8" type="ORF">TeGR_g3589</name>
</gene>
<keyword evidence="5 6" id="KW-0539">Nucleus</keyword>
<protein>
    <recommendedName>
        <fullName evidence="6">60S ribosome subunit biogenesis protein NIP7 homolog</fullName>
    </recommendedName>
</protein>
<sequence>MRPLSEDEMRTVFQKLNDYIGRNIEHLLSNPAEPHSFRLLKDRVYYVSELLLKQVNSLPGSSVLSLGTCVGKFTKGNKFKMHVTALDILTKYALYKVWIKPSSEMSFLYGNNIPKSGLGRITDNVPQYGGVVVLSMNDVPLGFGVAAQSTEVCKDLDPTANVVLHQSDVGEYLRNEDDIF</sequence>
<comment type="function">
    <text evidence="6">Required for proper 27S pre-rRNA processing and 60S ribosome subunit assembly.</text>
</comment>
<comment type="subunit">
    <text evidence="6">Interacts with pre-ribosome complex.</text>
</comment>
<keyword evidence="4 6" id="KW-0694">RNA-binding</keyword>
<comment type="subcellular location">
    <subcellularLocation>
        <location evidence="1">Nucleus</location>
        <location evidence="1">Nucleolus</location>
    </subcellularLocation>
</comment>
<dbReference type="InterPro" id="IPR016686">
    <property type="entry name" value="Ribosomal_synth_fac_NIP7"/>
</dbReference>
<evidence type="ECO:0000256" key="6">
    <source>
        <dbReference type="PIRNR" id="PIRNR017190"/>
    </source>
</evidence>
<proteinExistence type="inferred from homology"/>
<dbReference type="PIRSF" id="PIRSF017190">
    <property type="entry name" value="Rbsml_synth_fac_NIP7"/>
    <property type="match status" value="1"/>
</dbReference>
<evidence type="ECO:0000313" key="9">
    <source>
        <dbReference type="Proteomes" id="UP001165060"/>
    </source>
</evidence>
<dbReference type="SUPFAM" id="SSF88802">
    <property type="entry name" value="Pre-PUA domain"/>
    <property type="match status" value="1"/>
</dbReference>
<evidence type="ECO:0000256" key="3">
    <source>
        <dbReference type="ARBA" id="ARBA00022517"/>
    </source>
</evidence>
<evidence type="ECO:0000256" key="5">
    <source>
        <dbReference type="ARBA" id="ARBA00023242"/>
    </source>
</evidence>
<dbReference type="InterPro" id="IPR036974">
    <property type="entry name" value="PUA_sf"/>
</dbReference>
<dbReference type="InterPro" id="IPR055359">
    <property type="entry name" value="Nip7_N_euk"/>
</dbReference>